<dbReference type="PANTHER" id="PTHR32347:SF14">
    <property type="entry name" value="EFFLUX SYSTEM COMPONENT YKNX-RELATED"/>
    <property type="match status" value="1"/>
</dbReference>
<protein>
    <submittedName>
        <fullName evidence="6">Multidrug export protein EmrA</fullName>
    </submittedName>
</protein>
<dbReference type="OrthoDB" id="9791520at2"/>
<evidence type="ECO:0000256" key="2">
    <source>
        <dbReference type="ARBA" id="ARBA00023054"/>
    </source>
</evidence>
<keyword evidence="3" id="KW-0732">Signal</keyword>
<dbReference type="STRING" id="36849.OXPF_07410"/>
<feature type="chain" id="PRO_5038389459" evidence="3">
    <location>
        <begin position="25"/>
        <end position="411"/>
    </location>
</feature>
<feature type="domain" description="Multidrug resistance protein MdtA-like barrel-sandwich hybrid" evidence="4">
    <location>
        <begin position="63"/>
        <end position="247"/>
    </location>
</feature>
<dbReference type="Gene3D" id="1.10.287.470">
    <property type="entry name" value="Helix hairpin bin"/>
    <property type="match status" value="2"/>
</dbReference>
<evidence type="ECO:0000313" key="6">
    <source>
        <dbReference type="EMBL" id="KPU45508.1"/>
    </source>
</evidence>
<dbReference type="Pfam" id="PF25989">
    <property type="entry name" value="YknX_C"/>
    <property type="match status" value="1"/>
</dbReference>
<dbReference type="Gene3D" id="2.40.30.170">
    <property type="match status" value="1"/>
</dbReference>
<dbReference type="Gene3D" id="2.40.50.100">
    <property type="match status" value="1"/>
</dbReference>
<proteinExistence type="predicted"/>
<reference evidence="6 7" key="1">
    <citation type="submission" date="2015-09" db="EMBL/GenBank/DDBJ databases">
        <title>Genome sequence of Oxobacter pfennigii DSM 3222.</title>
        <authorList>
            <person name="Poehlein A."/>
            <person name="Bengelsdorf F.R."/>
            <person name="Schiel-Bengelsdorf B."/>
            <person name="Duerre P."/>
            <person name="Daniel R."/>
        </authorList>
    </citation>
    <scope>NUCLEOTIDE SEQUENCE [LARGE SCALE GENOMIC DNA]</scope>
    <source>
        <strain evidence="6 7">DSM 3222</strain>
    </source>
</reference>
<feature type="signal peptide" evidence="3">
    <location>
        <begin position="1"/>
        <end position="24"/>
    </location>
</feature>
<evidence type="ECO:0000256" key="1">
    <source>
        <dbReference type="ARBA" id="ARBA00004196"/>
    </source>
</evidence>
<comment type="subcellular location">
    <subcellularLocation>
        <location evidence="1">Cell envelope</location>
    </subcellularLocation>
</comment>
<sequence>MSKKKILIISLCVTAAIVAGALLANGQGVKAEMLAVTKGEIQQYVEDTATVECQNTQTVYIEGSGKITEIYFDTGDAVNAGDLLLSLDTSDSELQLKNASSQVAAAESQVTGTQINNYSNQIGIASAALEQAKIARDSAERNFNTSQSLFDAGMISTEEYNKVKENHQSAINSYKAAELGLLEAQKGSPEYVKKGYSSQLEQALVLRDTILKNIDRQKLISPISGEILENLIEENSILTPGAPAFIIGDTSILKLNAYILSDESYKISLGDKVEIRGKYLGDNVAFGKVSKIAPSAKTVTSNLGVNQKRVAVTIDITGDYGLLKPGYNTDIKIITDEIANTITVPDSAVFDYKGSSCVFVVDNGKAVIRQVEKGLEGSKSIEITQGLNEGEVILIKPDNNIKEGIKISPVK</sequence>
<evidence type="ECO:0000259" key="5">
    <source>
        <dbReference type="Pfam" id="PF25989"/>
    </source>
</evidence>
<dbReference type="PANTHER" id="PTHR32347">
    <property type="entry name" value="EFFLUX SYSTEM COMPONENT YKNX-RELATED"/>
    <property type="match status" value="1"/>
</dbReference>
<evidence type="ECO:0000313" key="7">
    <source>
        <dbReference type="Proteomes" id="UP000050326"/>
    </source>
</evidence>
<dbReference type="InterPro" id="IPR058625">
    <property type="entry name" value="MdtA-like_BSH"/>
</dbReference>
<dbReference type="Gene3D" id="2.40.420.20">
    <property type="match status" value="1"/>
</dbReference>
<dbReference type="EMBL" id="LKET01000021">
    <property type="protein sequence ID" value="KPU45508.1"/>
    <property type="molecule type" value="Genomic_DNA"/>
</dbReference>
<organism evidence="6 7">
    <name type="scientific">Oxobacter pfennigii</name>
    <dbReference type="NCBI Taxonomy" id="36849"/>
    <lineage>
        <taxon>Bacteria</taxon>
        <taxon>Bacillati</taxon>
        <taxon>Bacillota</taxon>
        <taxon>Clostridia</taxon>
        <taxon>Eubacteriales</taxon>
        <taxon>Clostridiaceae</taxon>
        <taxon>Oxobacter</taxon>
    </lineage>
</organism>
<keyword evidence="7" id="KW-1185">Reference proteome</keyword>
<dbReference type="PATRIC" id="fig|36849.3.peg.794"/>
<dbReference type="GO" id="GO:0030313">
    <property type="term" value="C:cell envelope"/>
    <property type="evidence" value="ECO:0007669"/>
    <property type="project" value="UniProtKB-SubCell"/>
</dbReference>
<evidence type="ECO:0000256" key="3">
    <source>
        <dbReference type="SAM" id="SignalP"/>
    </source>
</evidence>
<dbReference type="Proteomes" id="UP000050326">
    <property type="component" value="Unassembled WGS sequence"/>
</dbReference>
<gene>
    <name evidence="6" type="primary">emrA</name>
    <name evidence="6" type="ORF">OXPF_07410</name>
</gene>
<dbReference type="AlphaFoldDB" id="A0A0P8X3X7"/>
<dbReference type="InterPro" id="IPR050465">
    <property type="entry name" value="UPF0194_transport"/>
</dbReference>
<dbReference type="Pfam" id="PF25917">
    <property type="entry name" value="BSH_RND"/>
    <property type="match status" value="1"/>
</dbReference>
<name>A0A0P8X3X7_9CLOT</name>
<dbReference type="SUPFAM" id="SSF111369">
    <property type="entry name" value="HlyD-like secretion proteins"/>
    <property type="match status" value="1"/>
</dbReference>
<dbReference type="RefSeq" id="WP_054873857.1">
    <property type="nucleotide sequence ID" value="NZ_LKET01000021.1"/>
</dbReference>
<keyword evidence="2" id="KW-0175">Coiled coil</keyword>
<accession>A0A0P8X3X7</accession>
<feature type="domain" description="YknX-like C-terminal permuted SH3-like" evidence="5">
    <location>
        <begin position="342"/>
        <end position="407"/>
    </location>
</feature>
<evidence type="ECO:0000259" key="4">
    <source>
        <dbReference type="Pfam" id="PF25917"/>
    </source>
</evidence>
<comment type="caution">
    <text evidence="6">The sequence shown here is derived from an EMBL/GenBank/DDBJ whole genome shotgun (WGS) entry which is preliminary data.</text>
</comment>
<dbReference type="InterPro" id="IPR058637">
    <property type="entry name" value="YknX-like_C"/>
</dbReference>